<dbReference type="InterPro" id="IPR007451">
    <property type="entry name" value="HflD"/>
</dbReference>
<keyword evidence="1" id="KW-0472">Membrane</keyword>
<sequence length="209" mass="24071">MSKSWRELTIAFAGIVLATKQVAQLAKTGYLKTDEFETSVRSLFERNPVSTEATYGSGHNLAEAFEELEKLLNNHRDPRNADLLRYVLGVLHLQKKLIKRKEMLYVIGNRLEKAETQAQHFGITHDNVVSNIAEIYTDTLSKFPYRIQVTGEATYLQQTRVASQIRVLLLAAIRSATLWRQLGGSRWQLLLYRNQMAKHAHELYLEFKH</sequence>
<dbReference type="GO" id="GO:0005886">
    <property type="term" value="C:plasma membrane"/>
    <property type="evidence" value="ECO:0007669"/>
    <property type="project" value="UniProtKB-SubCell"/>
</dbReference>
<dbReference type="GO" id="GO:0005737">
    <property type="term" value="C:cytoplasm"/>
    <property type="evidence" value="ECO:0007669"/>
    <property type="project" value="UniProtKB-SubCell"/>
</dbReference>
<name>A0AAW7XA17_9GAMM</name>
<comment type="similarity">
    <text evidence="1">Belongs to the HflD family.</text>
</comment>
<dbReference type="PANTHER" id="PTHR38100">
    <property type="entry name" value="HIGH FREQUENCY LYSOGENIZATION PROTEIN HFLD"/>
    <property type="match status" value="1"/>
</dbReference>
<dbReference type="Proteomes" id="UP001169760">
    <property type="component" value="Unassembled WGS sequence"/>
</dbReference>
<keyword evidence="1" id="KW-0963">Cytoplasm</keyword>
<dbReference type="NCBIfam" id="NF001246">
    <property type="entry name" value="PRK00218.1-2"/>
    <property type="match status" value="1"/>
</dbReference>
<accession>A0AAW7XA17</accession>
<dbReference type="HAMAP" id="MF_00695">
    <property type="entry name" value="HflD_protein"/>
    <property type="match status" value="1"/>
</dbReference>
<dbReference type="EMBL" id="JAUOPB010000013">
    <property type="protein sequence ID" value="MDO6424254.1"/>
    <property type="molecule type" value="Genomic_DNA"/>
</dbReference>
<gene>
    <name evidence="1 2" type="primary">hflD</name>
    <name evidence="2" type="ORF">Q4521_17345</name>
</gene>
<evidence type="ECO:0000256" key="1">
    <source>
        <dbReference type="HAMAP-Rule" id="MF_00695"/>
    </source>
</evidence>
<keyword evidence="1" id="KW-1003">Cell membrane</keyword>
<organism evidence="2 3">
    <name type="scientific">Saccharophagus degradans</name>
    <dbReference type="NCBI Taxonomy" id="86304"/>
    <lineage>
        <taxon>Bacteria</taxon>
        <taxon>Pseudomonadati</taxon>
        <taxon>Pseudomonadota</taxon>
        <taxon>Gammaproteobacteria</taxon>
        <taxon>Cellvibrionales</taxon>
        <taxon>Cellvibrionaceae</taxon>
        <taxon>Saccharophagus</taxon>
    </lineage>
</organism>
<dbReference type="PANTHER" id="PTHR38100:SF1">
    <property type="entry name" value="HIGH FREQUENCY LYSOGENIZATION PROTEIN HFLD"/>
    <property type="match status" value="1"/>
</dbReference>
<dbReference type="RefSeq" id="WP_216062702.1">
    <property type="nucleotide sequence ID" value="NZ_JAHKPP010000005.1"/>
</dbReference>
<dbReference type="AlphaFoldDB" id="A0AAW7XA17"/>
<reference evidence="2" key="1">
    <citation type="submission" date="2023-07" db="EMBL/GenBank/DDBJ databases">
        <title>Genome content predicts the carbon catabolic preferences of heterotrophic bacteria.</title>
        <authorList>
            <person name="Gralka M."/>
        </authorList>
    </citation>
    <scope>NUCLEOTIDE SEQUENCE</scope>
    <source>
        <strain evidence="2">I3M17_2</strain>
    </source>
</reference>
<comment type="caution">
    <text evidence="2">The sequence shown here is derived from an EMBL/GenBank/DDBJ whole genome shotgun (WGS) entry which is preliminary data.</text>
</comment>
<proteinExistence type="inferred from homology"/>
<comment type="subcellular location">
    <subcellularLocation>
        <location evidence="1">Cytoplasm</location>
    </subcellularLocation>
    <subcellularLocation>
        <location evidence="1">Cell membrane</location>
        <topology evidence="1">Peripheral membrane protein</topology>
        <orientation evidence="1">Cytoplasmic side</orientation>
    </subcellularLocation>
</comment>
<dbReference type="Pfam" id="PF04356">
    <property type="entry name" value="DUF489"/>
    <property type="match status" value="1"/>
</dbReference>
<protein>
    <recommendedName>
        <fullName evidence="1">High frequency lysogenization protein HflD homolog</fullName>
    </recommendedName>
</protein>
<evidence type="ECO:0000313" key="2">
    <source>
        <dbReference type="EMBL" id="MDO6424254.1"/>
    </source>
</evidence>
<evidence type="ECO:0000313" key="3">
    <source>
        <dbReference type="Proteomes" id="UP001169760"/>
    </source>
</evidence>